<dbReference type="SUPFAM" id="SSF55486">
    <property type="entry name" value="Metalloproteases ('zincins'), catalytic domain"/>
    <property type="match status" value="1"/>
</dbReference>
<dbReference type="GO" id="GO:0016485">
    <property type="term" value="P:protein processing"/>
    <property type="evidence" value="ECO:0007669"/>
    <property type="project" value="TreeGrafter"/>
</dbReference>
<evidence type="ECO:0000256" key="3">
    <source>
        <dbReference type="ARBA" id="ARBA00007357"/>
    </source>
</evidence>
<dbReference type="GO" id="GO:0046872">
    <property type="term" value="F:metal ion binding"/>
    <property type="evidence" value="ECO:0007669"/>
    <property type="project" value="UniProtKB-KW"/>
</dbReference>
<evidence type="ECO:0000256" key="6">
    <source>
        <dbReference type="ARBA" id="ARBA00022801"/>
    </source>
</evidence>
<name>A0A1I8NNF5_STOCA</name>
<dbReference type="Gene3D" id="1.10.1380.10">
    <property type="entry name" value="Neutral endopeptidase , domain2"/>
    <property type="match status" value="1"/>
</dbReference>
<dbReference type="GO" id="GO:0005886">
    <property type="term" value="C:plasma membrane"/>
    <property type="evidence" value="ECO:0007669"/>
    <property type="project" value="UniProtKB-SubCell"/>
</dbReference>
<dbReference type="InterPro" id="IPR018497">
    <property type="entry name" value="Peptidase_M13_C"/>
</dbReference>
<dbReference type="InterPro" id="IPR042089">
    <property type="entry name" value="Peptidase_M13_dom_2"/>
</dbReference>
<proteinExistence type="inferred from homology"/>
<keyword evidence="4" id="KW-0645">Protease</keyword>
<dbReference type="PRINTS" id="PR00786">
    <property type="entry name" value="NEPRILYSIN"/>
</dbReference>
<dbReference type="KEGG" id="scac:106096218"/>
<dbReference type="InterPro" id="IPR008753">
    <property type="entry name" value="Peptidase_M13_N"/>
</dbReference>
<dbReference type="GO" id="GO:0004222">
    <property type="term" value="F:metalloendopeptidase activity"/>
    <property type="evidence" value="ECO:0007669"/>
    <property type="project" value="InterPro"/>
</dbReference>
<evidence type="ECO:0008006" key="14">
    <source>
        <dbReference type="Google" id="ProtNLM"/>
    </source>
</evidence>
<comment type="cofactor">
    <cofactor evidence="1">
        <name>Zn(2+)</name>
        <dbReference type="ChEBI" id="CHEBI:29105"/>
    </cofactor>
</comment>
<evidence type="ECO:0000256" key="2">
    <source>
        <dbReference type="ARBA" id="ARBA00004401"/>
    </source>
</evidence>
<evidence type="ECO:0000256" key="9">
    <source>
        <dbReference type="SAM" id="SignalP"/>
    </source>
</evidence>
<organism evidence="12 13">
    <name type="scientific">Stomoxys calcitrans</name>
    <name type="common">Stable fly</name>
    <name type="synonym">Conops calcitrans</name>
    <dbReference type="NCBI Taxonomy" id="35570"/>
    <lineage>
        <taxon>Eukaryota</taxon>
        <taxon>Metazoa</taxon>
        <taxon>Ecdysozoa</taxon>
        <taxon>Arthropoda</taxon>
        <taxon>Hexapoda</taxon>
        <taxon>Insecta</taxon>
        <taxon>Pterygota</taxon>
        <taxon>Neoptera</taxon>
        <taxon>Endopterygota</taxon>
        <taxon>Diptera</taxon>
        <taxon>Brachycera</taxon>
        <taxon>Muscomorpha</taxon>
        <taxon>Muscoidea</taxon>
        <taxon>Muscidae</taxon>
        <taxon>Stomoxys</taxon>
    </lineage>
</organism>
<evidence type="ECO:0000259" key="10">
    <source>
        <dbReference type="Pfam" id="PF01431"/>
    </source>
</evidence>
<feature type="domain" description="Peptidase M13 C-terminal" evidence="10">
    <location>
        <begin position="525"/>
        <end position="731"/>
    </location>
</feature>
<dbReference type="Proteomes" id="UP000095300">
    <property type="component" value="Unassembled WGS sequence"/>
</dbReference>
<keyword evidence="7" id="KW-0862">Zinc</keyword>
<accession>A0A1I8NNF5</accession>
<dbReference type="Pfam" id="PF05649">
    <property type="entry name" value="Peptidase_M13_N"/>
    <property type="match status" value="1"/>
</dbReference>
<evidence type="ECO:0000256" key="7">
    <source>
        <dbReference type="ARBA" id="ARBA00022833"/>
    </source>
</evidence>
<keyword evidence="13" id="KW-1185">Reference proteome</keyword>
<keyword evidence="5" id="KW-0479">Metal-binding</keyword>
<dbReference type="PANTHER" id="PTHR11733:SF238">
    <property type="entry name" value="FI07649P-RELATED"/>
    <property type="match status" value="1"/>
</dbReference>
<dbReference type="OrthoDB" id="6475849at2759"/>
<reference evidence="12" key="1">
    <citation type="submission" date="2020-05" db="UniProtKB">
        <authorList>
            <consortium name="EnsemblMetazoa"/>
        </authorList>
    </citation>
    <scope>IDENTIFICATION</scope>
    <source>
        <strain evidence="12">USDA</strain>
    </source>
</reference>
<evidence type="ECO:0000256" key="1">
    <source>
        <dbReference type="ARBA" id="ARBA00001947"/>
    </source>
</evidence>
<keyword evidence="8" id="KW-0482">Metalloprotease</keyword>
<dbReference type="VEuPathDB" id="VectorBase:SCAU000608"/>
<dbReference type="CDD" id="cd08662">
    <property type="entry name" value="M13"/>
    <property type="match status" value="1"/>
</dbReference>
<comment type="subcellular location">
    <subcellularLocation>
        <location evidence="2">Cell membrane</location>
        <topology evidence="2">Single-pass type II membrane protein</topology>
    </subcellularLocation>
</comment>
<dbReference type="PROSITE" id="PS51885">
    <property type="entry name" value="NEPRILYSIN"/>
    <property type="match status" value="1"/>
</dbReference>
<protein>
    <recommendedName>
        <fullName evidence="14">Peptidase M13 C-terminal domain-containing protein</fullName>
    </recommendedName>
</protein>
<dbReference type="Pfam" id="PF01431">
    <property type="entry name" value="Peptidase_M13"/>
    <property type="match status" value="1"/>
</dbReference>
<dbReference type="InterPro" id="IPR024079">
    <property type="entry name" value="MetalloPept_cat_dom_sf"/>
</dbReference>
<feature type="chain" id="PRO_5009325230" description="Peptidase M13 C-terminal domain-containing protein" evidence="9">
    <location>
        <begin position="28"/>
        <end position="732"/>
    </location>
</feature>
<dbReference type="EnsemblMetazoa" id="SCAU000608-RA">
    <property type="protein sequence ID" value="SCAU000608-PA"/>
    <property type="gene ID" value="SCAU000608"/>
</dbReference>
<dbReference type="AlphaFoldDB" id="A0A1I8NNF5"/>
<evidence type="ECO:0000256" key="5">
    <source>
        <dbReference type="ARBA" id="ARBA00022723"/>
    </source>
</evidence>
<comment type="similarity">
    <text evidence="3">Belongs to the peptidase M13 family.</text>
</comment>
<keyword evidence="9" id="KW-0732">Signal</keyword>
<sequence>MYLRFGKGIALTLLSLQVIHLLDFALSSPSTRYNLEENRISQNSDVEYVAEIMRLAKSAEMRNFMKPDEDVCDNFYEFACGNWPRLNPAETTASRKTSIFDLLESTYKQKQLRLLNEDYRVEVDSVEDLLEEQQQKSLMLDSNAGAVRKVKDFYKSCRKMSLVKKQQVVEEMKAIIAEFGSMPALLAAEEKWEQEEEFDCFGLLGSIQHRYGFDIILQLGLRPDFDNKSLHTLFVGQPALRLRTKSVYLSIATQRLREEYQKGIEKNLEDFLDLNSETAKLVAKGILDFEIQLAEGLTDFNTDNSLKASSIRRSAEELRSLYGKDMNFLKFLEATLGYELNVTCYEYSPKYHEVLKEVLLHSPKALVANYIMYKLVEPFFMAYDRSFKDLEDICLDKTKKFFNHVLDNMVFRSYDTAALQHDILTIWQEVKQSFRQQMNSSRMEWMSEQSRKLALEKLERMQLHINSYEHHNFSQEYQDAAINDKDYVGNLKQLNHRRVIKFLQQLSHHGKIEMPIHELAYTPAYINSGNVIIIPVSLLQPNYLWSSHYPQALKFGTLGFLLAHELLHGFEDIGSIQHYDNGTQIPPWWDEATLKAFKVKRSCFKHQYGHFRHNGKYLPTSDLQSENIADNGALQLAYKSYMRWLNQQALETLDELLPKMELNNKKMFFLSFAQFFCVDVDDVMKEKVSFVDVHAPAKFRVIAPLANFAEFAKIFKCPPGSTMNPSRRCEIY</sequence>
<feature type="signal peptide" evidence="9">
    <location>
        <begin position="1"/>
        <end position="27"/>
    </location>
</feature>
<evidence type="ECO:0000256" key="4">
    <source>
        <dbReference type="ARBA" id="ARBA00022670"/>
    </source>
</evidence>
<dbReference type="InterPro" id="IPR000718">
    <property type="entry name" value="Peptidase_M13"/>
</dbReference>
<evidence type="ECO:0000313" key="13">
    <source>
        <dbReference type="Proteomes" id="UP000095300"/>
    </source>
</evidence>
<evidence type="ECO:0000313" key="12">
    <source>
        <dbReference type="EnsemblMetazoa" id="SCAU000608-PA"/>
    </source>
</evidence>
<keyword evidence="6" id="KW-0378">Hydrolase</keyword>
<gene>
    <name evidence="12" type="primary">106096218</name>
</gene>
<dbReference type="Gene3D" id="3.40.390.10">
    <property type="entry name" value="Collagenase (Catalytic Domain)"/>
    <property type="match status" value="1"/>
</dbReference>
<evidence type="ECO:0000256" key="8">
    <source>
        <dbReference type="ARBA" id="ARBA00023049"/>
    </source>
</evidence>
<dbReference type="PANTHER" id="PTHR11733">
    <property type="entry name" value="ZINC METALLOPROTEASE FAMILY M13 NEPRILYSIN-RELATED"/>
    <property type="match status" value="1"/>
</dbReference>
<evidence type="ECO:0000259" key="11">
    <source>
        <dbReference type="Pfam" id="PF05649"/>
    </source>
</evidence>
<feature type="domain" description="Peptidase M13 N-terminal" evidence="11">
    <location>
        <begin position="72"/>
        <end position="466"/>
    </location>
</feature>